<dbReference type="GO" id="GO:0006351">
    <property type="term" value="P:DNA-templated transcription"/>
    <property type="evidence" value="ECO:0007669"/>
    <property type="project" value="InterPro"/>
</dbReference>
<dbReference type="Gene3D" id="4.10.240.10">
    <property type="entry name" value="Zn(2)-C6 fungal-type DNA-binding domain"/>
    <property type="match status" value="1"/>
</dbReference>
<keyword evidence="6" id="KW-1133">Transmembrane helix</keyword>
<feature type="region of interest" description="Disordered" evidence="5">
    <location>
        <begin position="640"/>
        <end position="685"/>
    </location>
</feature>
<feature type="compositionally biased region" description="Low complexity" evidence="5">
    <location>
        <begin position="667"/>
        <end position="681"/>
    </location>
</feature>
<dbReference type="Proteomes" id="UP001295794">
    <property type="component" value="Unassembled WGS sequence"/>
</dbReference>
<evidence type="ECO:0000256" key="2">
    <source>
        <dbReference type="ARBA" id="ARBA00022723"/>
    </source>
</evidence>
<evidence type="ECO:0000256" key="1">
    <source>
        <dbReference type="ARBA" id="ARBA00004123"/>
    </source>
</evidence>
<dbReference type="AlphaFoldDB" id="A0AAD2HSZ5"/>
<dbReference type="InterPro" id="IPR050987">
    <property type="entry name" value="AtrR-like"/>
</dbReference>
<comment type="subcellular location">
    <subcellularLocation>
        <location evidence="1">Nucleus</location>
    </subcellularLocation>
</comment>
<protein>
    <recommendedName>
        <fullName evidence="7">Zn(2)-C6 fungal-type domain-containing protein</fullName>
    </recommendedName>
</protein>
<dbReference type="InterPro" id="IPR001138">
    <property type="entry name" value="Zn2Cys6_DnaBD"/>
</dbReference>
<dbReference type="SMART" id="SM00906">
    <property type="entry name" value="Fungal_trans"/>
    <property type="match status" value="1"/>
</dbReference>
<keyword evidence="6" id="KW-0472">Membrane</keyword>
<name>A0AAD2HSZ5_9AGAR</name>
<dbReference type="EMBL" id="CAVNYO010000444">
    <property type="protein sequence ID" value="CAK5281616.1"/>
    <property type="molecule type" value="Genomic_DNA"/>
</dbReference>
<dbReference type="GO" id="GO:0005634">
    <property type="term" value="C:nucleus"/>
    <property type="evidence" value="ECO:0007669"/>
    <property type="project" value="UniProtKB-SubCell"/>
</dbReference>
<keyword evidence="6" id="KW-0812">Transmembrane</keyword>
<gene>
    <name evidence="8" type="ORF">MYCIT1_LOCUS32830</name>
</gene>
<keyword evidence="2" id="KW-0479">Metal-binding</keyword>
<dbReference type="SMART" id="SM00066">
    <property type="entry name" value="GAL4"/>
    <property type="match status" value="1"/>
</dbReference>
<feature type="compositionally biased region" description="Polar residues" evidence="5">
    <location>
        <begin position="640"/>
        <end position="664"/>
    </location>
</feature>
<evidence type="ECO:0000313" key="8">
    <source>
        <dbReference type="EMBL" id="CAK5281616.1"/>
    </source>
</evidence>
<organism evidence="8 9">
    <name type="scientific">Mycena citricolor</name>
    <dbReference type="NCBI Taxonomy" id="2018698"/>
    <lineage>
        <taxon>Eukaryota</taxon>
        <taxon>Fungi</taxon>
        <taxon>Dikarya</taxon>
        <taxon>Basidiomycota</taxon>
        <taxon>Agaricomycotina</taxon>
        <taxon>Agaricomycetes</taxon>
        <taxon>Agaricomycetidae</taxon>
        <taxon>Agaricales</taxon>
        <taxon>Marasmiineae</taxon>
        <taxon>Mycenaceae</taxon>
        <taxon>Mycena</taxon>
    </lineage>
</organism>
<evidence type="ECO:0000256" key="3">
    <source>
        <dbReference type="ARBA" id="ARBA00023125"/>
    </source>
</evidence>
<feature type="compositionally biased region" description="Pro residues" evidence="5">
    <location>
        <begin position="140"/>
        <end position="153"/>
    </location>
</feature>
<dbReference type="GO" id="GO:0008270">
    <property type="term" value="F:zinc ion binding"/>
    <property type="evidence" value="ECO:0007669"/>
    <property type="project" value="InterPro"/>
</dbReference>
<dbReference type="PANTHER" id="PTHR46910">
    <property type="entry name" value="TRANSCRIPTION FACTOR PDR1"/>
    <property type="match status" value="1"/>
</dbReference>
<feature type="compositionally biased region" description="Low complexity" evidence="5">
    <location>
        <begin position="1"/>
        <end position="15"/>
    </location>
</feature>
<dbReference type="PANTHER" id="PTHR46910:SF3">
    <property type="entry name" value="HALOTOLERANCE PROTEIN 9-RELATED"/>
    <property type="match status" value="1"/>
</dbReference>
<dbReference type="InterPro" id="IPR036864">
    <property type="entry name" value="Zn2-C6_fun-type_DNA-bd_sf"/>
</dbReference>
<dbReference type="CDD" id="cd00067">
    <property type="entry name" value="GAL4"/>
    <property type="match status" value="1"/>
</dbReference>
<dbReference type="CDD" id="cd12148">
    <property type="entry name" value="fungal_TF_MHR"/>
    <property type="match status" value="1"/>
</dbReference>
<accession>A0AAD2HSZ5</accession>
<proteinExistence type="predicted"/>
<feature type="region of interest" description="Disordered" evidence="5">
    <location>
        <begin position="124"/>
        <end position="159"/>
    </location>
</feature>
<dbReference type="PROSITE" id="PS50048">
    <property type="entry name" value="ZN2_CY6_FUNGAL_2"/>
    <property type="match status" value="1"/>
</dbReference>
<comment type="caution">
    <text evidence="8">The sequence shown here is derived from an EMBL/GenBank/DDBJ whole genome shotgun (WGS) entry which is preliminary data.</text>
</comment>
<keyword evidence="4" id="KW-0539">Nucleus</keyword>
<evidence type="ECO:0000256" key="4">
    <source>
        <dbReference type="ARBA" id="ARBA00023242"/>
    </source>
</evidence>
<dbReference type="SUPFAM" id="SSF57701">
    <property type="entry name" value="Zn2/Cys6 DNA-binding domain"/>
    <property type="match status" value="1"/>
</dbReference>
<feature type="domain" description="Zn(2)-C6 fungal-type" evidence="7">
    <location>
        <begin position="27"/>
        <end position="77"/>
    </location>
</feature>
<evidence type="ECO:0000256" key="6">
    <source>
        <dbReference type="SAM" id="Phobius"/>
    </source>
</evidence>
<dbReference type="Pfam" id="PF04082">
    <property type="entry name" value="Fungal_trans"/>
    <property type="match status" value="1"/>
</dbReference>
<evidence type="ECO:0000259" key="7">
    <source>
        <dbReference type="PROSITE" id="PS50048"/>
    </source>
</evidence>
<dbReference type="GO" id="GO:0000981">
    <property type="term" value="F:DNA-binding transcription factor activity, RNA polymerase II-specific"/>
    <property type="evidence" value="ECO:0007669"/>
    <property type="project" value="InterPro"/>
</dbReference>
<dbReference type="InterPro" id="IPR007219">
    <property type="entry name" value="XnlR_reg_dom"/>
</dbReference>
<feature type="transmembrane region" description="Helical" evidence="6">
    <location>
        <begin position="573"/>
        <end position="591"/>
    </location>
</feature>
<reference evidence="8" key="1">
    <citation type="submission" date="2023-11" db="EMBL/GenBank/DDBJ databases">
        <authorList>
            <person name="De Vega J J."/>
            <person name="De Vega J J."/>
        </authorList>
    </citation>
    <scope>NUCLEOTIDE SEQUENCE</scope>
</reference>
<dbReference type="GO" id="GO:0003677">
    <property type="term" value="F:DNA binding"/>
    <property type="evidence" value="ECO:0007669"/>
    <property type="project" value="UniProtKB-KW"/>
</dbReference>
<keyword evidence="3" id="KW-0238">DNA-binding</keyword>
<keyword evidence="9" id="KW-1185">Reference proteome</keyword>
<feature type="region of interest" description="Disordered" evidence="5">
    <location>
        <begin position="1"/>
        <end position="21"/>
    </location>
</feature>
<evidence type="ECO:0000313" key="9">
    <source>
        <dbReference type="Proteomes" id="UP001295794"/>
    </source>
</evidence>
<evidence type="ECO:0000256" key="5">
    <source>
        <dbReference type="SAM" id="MobiDB-lite"/>
    </source>
</evidence>
<sequence length="843" mass="95146">MTSESASPESQSPQSNVHLKKRRLQKSCDSCRKRKIRCRLNAHSFGSENRYICTGDSANIPDGKCTNCTAFNTQCTHTETNRKRGPKNKCEISIAFTTHLTSSRHVEELKQQLSALEARLRSVHPEGTPDSSTSVLKYPTIPPDASPEPGPPLPEDDLSHDEISERFRQFSLGGLKHRFFGSSSGFNLVKNVIDIKEGISGSRSTTRFRRPEFWMIRPWEIPKDEEVQYKYPAPDLQAHLLQLYFTHIHPVFPVLHQPTFERSVAQGLHYEDFRFGAILLAVCAVASRYSDDPRVLVPGYDSLISAGWIFFEQVQLIRKSLFDEPSLYEVQLYCLGTLFSLGTSSPQASWLYLGLGVRFLQERGEHRRRRDNKRPIAESESWKRAFWCLLFLDRTVCSFLGRPTAIHVEDYDVELPLEVDDEYWESEVTDKSQAWKQPEGKPSKMTYFSCLIRLCEILGSTLRRLYASKKSRILMGLTTSDWEQRAVSELDSALNLFLGSLPDHLRWDAFGSGVFFDQSTILYVLYHQIQITIHRPYINKPTVLAFPSLAICTSAARSCIHVADVWVSKQRKIALSIVTGGVFVSAVLLLLNMFAVKRSGMPIDVGKELAHVHTAMAFLKFHERRWQSCGRLWEMLQELQTRPTNGPSRTTPGNQSETSGSLANPVSPAEPASASPESQSEQAHRRSIVADMCPTTRAMMEQAAERKCIEEAGMSIFAQESANVGSVVLEGYSPPQSNAIPHPPTSHYWADVYGEPGAMPAQPSASDLPMDQLYTLVDEPYNTHHQWPNSVPANMLLDENFLSMWSGAPTDFGNIQEWNTYIENRTDTFGPNIPWPIDNTNMA</sequence>